<dbReference type="Proteomes" id="UP000563151">
    <property type="component" value="Unassembled WGS sequence"/>
</dbReference>
<dbReference type="GO" id="GO:1901982">
    <property type="term" value="F:maltose binding"/>
    <property type="evidence" value="ECO:0007669"/>
    <property type="project" value="TreeGrafter"/>
</dbReference>
<organism evidence="4 5">
    <name type="scientific">Clostridium tetanomorphum</name>
    <dbReference type="NCBI Taxonomy" id="1553"/>
    <lineage>
        <taxon>Bacteria</taxon>
        <taxon>Bacillati</taxon>
        <taxon>Bacillota</taxon>
        <taxon>Clostridia</taxon>
        <taxon>Eubacteriales</taxon>
        <taxon>Clostridiaceae</taxon>
        <taxon>Clostridium</taxon>
    </lineage>
</organism>
<evidence type="ECO:0000256" key="2">
    <source>
        <dbReference type="ARBA" id="ARBA00022448"/>
    </source>
</evidence>
<sequence length="427" mass="49254">MNNKKLFMVFTICLTILFSIGCSKKRELLQGIDKKLKGKINISVSKERVGYISKYVEEFNKIYPNVEIHIKQENSNYRPSDEKELENMDIVVIKNEYTQYFLNNFSKNIYNIEEIISPYKGNFSNDSIVGVSSNNKIYGMPLDKNPYIMVYRKDLLDKCNIKIEDIKTWQDHINVSKYINKTLKGNYKFLWERDKSYLYKVMLSQLSEGYVDSNGKSTIASAKSIKVLDMIKKFKSENVILQDNSNASLIEKIRTGILGATICSANEISEIMNKLPEMKNKLVVSKIPAFEAGGNRDISMNGYNMIFLNKDKNKDLMATFSEFILNDEKLQLQLYVSKGILPANTSIYKAEELNKNVDYFNEKIWLLIVSIQKESKNIVYPASYIEIDNLIKKNINKIYDNNGDIKPLLKSMENNINNIINESPSKS</sequence>
<dbReference type="RefSeq" id="WP_035145138.1">
    <property type="nucleotide sequence ID" value="NZ_JAAZWO010000054.1"/>
</dbReference>
<dbReference type="AlphaFoldDB" id="A0A923J2E1"/>
<dbReference type="GO" id="GO:0055052">
    <property type="term" value="C:ATP-binding cassette (ABC) transporter complex, substrate-binding subunit-containing"/>
    <property type="evidence" value="ECO:0007669"/>
    <property type="project" value="TreeGrafter"/>
</dbReference>
<dbReference type="PANTHER" id="PTHR30061:SF50">
    <property type="entry name" value="MALTOSE_MALTODEXTRIN-BINDING PERIPLASMIC PROTEIN"/>
    <property type="match status" value="1"/>
</dbReference>
<evidence type="ECO:0000256" key="1">
    <source>
        <dbReference type="ARBA" id="ARBA00008520"/>
    </source>
</evidence>
<dbReference type="EMBL" id="JAAZWO010000054">
    <property type="protein sequence ID" value="MBC2400166.1"/>
    <property type="molecule type" value="Genomic_DNA"/>
</dbReference>
<proteinExistence type="inferred from homology"/>
<keyword evidence="2" id="KW-0813">Transport</keyword>
<dbReference type="InterPro" id="IPR006059">
    <property type="entry name" value="SBP"/>
</dbReference>
<reference evidence="4 5" key="1">
    <citation type="submission" date="2020-04" db="EMBL/GenBank/DDBJ databases">
        <title>Genomic insights into acetone-butanol-ethanol (ABE) fermentation by sequencing solventogenic clostridia strains.</title>
        <authorList>
            <person name="Brown S."/>
        </authorList>
    </citation>
    <scope>NUCLEOTIDE SEQUENCE [LARGE SCALE GENOMIC DNA]</scope>
    <source>
        <strain evidence="4 5">DJ011</strain>
    </source>
</reference>
<dbReference type="PROSITE" id="PS51257">
    <property type="entry name" value="PROKAR_LIPOPROTEIN"/>
    <property type="match status" value="1"/>
</dbReference>
<evidence type="ECO:0000256" key="3">
    <source>
        <dbReference type="ARBA" id="ARBA00022729"/>
    </source>
</evidence>
<dbReference type="Pfam" id="PF13416">
    <property type="entry name" value="SBP_bac_8"/>
    <property type="match status" value="1"/>
</dbReference>
<comment type="similarity">
    <text evidence="1">Belongs to the bacterial solute-binding protein 1 family.</text>
</comment>
<dbReference type="PANTHER" id="PTHR30061">
    <property type="entry name" value="MALTOSE-BINDING PERIPLASMIC PROTEIN"/>
    <property type="match status" value="1"/>
</dbReference>
<name>A0A923J2E1_CLOTT</name>
<keyword evidence="5" id="KW-1185">Reference proteome</keyword>
<evidence type="ECO:0000313" key="4">
    <source>
        <dbReference type="EMBL" id="MBC2400166.1"/>
    </source>
</evidence>
<comment type="caution">
    <text evidence="4">The sequence shown here is derived from an EMBL/GenBank/DDBJ whole genome shotgun (WGS) entry which is preliminary data.</text>
</comment>
<keyword evidence="3" id="KW-0732">Signal</keyword>
<evidence type="ECO:0000313" key="5">
    <source>
        <dbReference type="Proteomes" id="UP000563151"/>
    </source>
</evidence>
<accession>A0A923J2E1</accession>
<dbReference type="Gene3D" id="3.40.190.10">
    <property type="entry name" value="Periplasmic binding protein-like II"/>
    <property type="match status" value="1"/>
</dbReference>
<dbReference type="GO" id="GO:0042956">
    <property type="term" value="P:maltodextrin transmembrane transport"/>
    <property type="evidence" value="ECO:0007669"/>
    <property type="project" value="TreeGrafter"/>
</dbReference>
<dbReference type="SUPFAM" id="SSF53850">
    <property type="entry name" value="Periplasmic binding protein-like II"/>
    <property type="match status" value="1"/>
</dbReference>
<gene>
    <name evidence="4" type="ORF">HGG79_20810</name>
</gene>
<protein>
    <submittedName>
        <fullName evidence="4">Carbohydrate ABC transporter substrate-binding protein</fullName>
    </submittedName>
</protein>
<dbReference type="GO" id="GO:0015768">
    <property type="term" value="P:maltose transport"/>
    <property type="evidence" value="ECO:0007669"/>
    <property type="project" value="TreeGrafter"/>
</dbReference>